<proteinExistence type="inferred from homology"/>
<dbReference type="GO" id="GO:0008837">
    <property type="term" value="F:diaminopimelate epimerase activity"/>
    <property type="evidence" value="ECO:0007669"/>
    <property type="project" value="UniProtKB-UniRule"/>
</dbReference>
<evidence type="ECO:0000256" key="9">
    <source>
        <dbReference type="PROSITE-ProRule" id="PRU10125"/>
    </source>
</evidence>
<dbReference type="InterPro" id="IPR018510">
    <property type="entry name" value="DAP_epimerase_AS"/>
</dbReference>
<evidence type="ECO:0000256" key="1">
    <source>
        <dbReference type="ARBA" id="ARBA00005196"/>
    </source>
</evidence>
<feature type="binding site" evidence="8">
    <location>
        <begin position="226"/>
        <end position="227"/>
    </location>
    <ligand>
        <name>substrate</name>
    </ligand>
</feature>
<feature type="site" description="Could be important to modulate the pK values of the two catalytic cysteine residues" evidence="8">
    <location>
        <position position="167"/>
    </location>
</feature>
<reference evidence="10" key="1">
    <citation type="submission" date="2019-02" db="EMBL/GenBank/DDBJ databases">
        <authorList>
            <person name="Gruber-Vodicka R. H."/>
            <person name="Seah K. B. B."/>
        </authorList>
    </citation>
    <scope>NUCLEOTIDE SEQUENCE</scope>
    <source>
        <strain evidence="10">BECK_M7</strain>
    </source>
</reference>
<feature type="active site" description="Proton donor" evidence="8">
    <location>
        <position position="76"/>
    </location>
</feature>
<evidence type="ECO:0000313" key="10">
    <source>
        <dbReference type="EMBL" id="VFJ87493.1"/>
    </source>
</evidence>
<comment type="caution">
    <text evidence="8">Lacks conserved residue(s) required for the propagation of feature annotation.</text>
</comment>
<feature type="binding site" evidence="8">
    <location>
        <position position="165"/>
    </location>
    <ligand>
        <name>substrate</name>
    </ligand>
</feature>
<name>A0A450U729_9GAMM</name>
<feature type="active site" evidence="9">
    <location>
        <position position="76"/>
    </location>
</feature>
<dbReference type="PANTHER" id="PTHR31689:SF0">
    <property type="entry name" value="DIAMINOPIMELATE EPIMERASE"/>
    <property type="match status" value="1"/>
</dbReference>
<comment type="subcellular location">
    <subcellularLocation>
        <location evidence="8">Cytoplasm</location>
    </subcellularLocation>
</comment>
<feature type="binding site" evidence="8">
    <location>
        <begin position="77"/>
        <end position="78"/>
    </location>
    <ligand>
        <name>substrate</name>
    </ligand>
</feature>
<dbReference type="HAMAP" id="MF_00197">
    <property type="entry name" value="DAP_epimerase"/>
    <property type="match status" value="1"/>
</dbReference>
<comment type="pathway">
    <text evidence="1 8">Amino-acid biosynthesis; L-lysine biosynthesis via DAP pathway; DL-2,6-diaminopimelate from LL-2,6-diaminopimelate: step 1/1.</text>
</comment>
<feature type="binding site" evidence="8">
    <location>
        <begin position="216"/>
        <end position="217"/>
    </location>
    <ligand>
        <name>substrate</name>
    </ligand>
</feature>
<feature type="active site" description="Proton acceptor" evidence="8">
    <location>
        <position position="225"/>
    </location>
</feature>
<evidence type="ECO:0000256" key="2">
    <source>
        <dbReference type="ARBA" id="ARBA00010219"/>
    </source>
</evidence>
<dbReference type="EC" id="5.1.1.7" evidence="3 8"/>
<dbReference type="NCBIfam" id="TIGR00652">
    <property type="entry name" value="DapF"/>
    <property type="match status" value="1"/>
</dbReference>
<comment type="catalytic activity">
    <reaction evidence="7 8">
        <text>(2S,6S)-2,6-diaminopimelate = meso-2,6-diaminopimelate</text>
        <dbReference type="Rhea" id="RHEA:15393"/>
        <dbReference type="ChEBI" id="CHEBI:57609"/>
        <dbReference type="ChEBI" id="CHEBI:57791"/>
        <dbReference type="EC" id="5.1.1.7"/>
    </reaction>
</comment>
<dbReference type="UniPathway" id="UPA00034">
    <property type="reaction ID" value="UER00025"/>
</dbReference>
<keyword evidence="4 8" id="KW-0028">Amino-acid biosynthesis</keyword>
<sequence>MRAIPFTKMHGLGNDYIYFDCIANPGLIANPSRTAIRLSHRHFGIGGDGIVLILPHDDADFGMRMFNADGSEAEMCGNAIRCVGKFLYESGYATSETLRIKTGAGTLILGLGIDHGKVGSVRVDMGEPILDGPDIPVAVDANPARTSVSLGAGRDYAMTCVSMGNPHAVIFVDEITDQQVLVDGKALEVHPHFPNRTNVEFARIISRDTIQMRVWERGSGETLACGTGACATAVAAILDDLTDRKVTVKLLGGDLGIEWLEIDNHVYMTGPAAVVFTGEVEIE</sequence>
<dbReference type="EMBL" id="CAADFF010000007">
    <property type="protein sequence ID" value="VFJ87493.1"/>
    <property type="molecule type" value="Genomic_DNA"/>
</dbReference>
<protein>
    <recommendedName>
        <fullName evidence="3 8">Diaminopimelate epimerase</fullName>
        <shortName evidence="8">DAP epimerase</shortName>
        <ecNumber evidence="3 8">5.1.1.7</ecNumber>
    </recommendedName>
    <alternativeName>
        <fullName evidence="8">PLP-independent amino acid racemase</fullName>
    </alternativeName>
</protein>
<keyword evidence="6 8" id="KW-0413">Isomerase</keyword>
<comment type="subunit">
    <text evidence="8">Homodimer.</text>
</comment>
<evidence type="ECO:0000256" key="6">
    <source>
        <dbReference type="ARBA" id="ARBA00023235"/>
    </source>
</evidence>
<keyword evidence="5 8" id="KW-0457">Lysine biosynthesis</keyword>
<dbReference type="InterPro" id="IPR001653">
    <property type="entry name" value="DAP_epimerase_DapF"/>
</dbReference>
<dbReference type="Gene3D" id="3.10.310.10">
    <property type="entry name" value="Diaminopimelate Epimerase, Chain A, domain 1"/>
    <property type="match status" value="2"/>
</dbReference>
<comment type="function">
    <text evidence="8">Catalyzes the stereoinversion of LL-2,6-diaminopimelate (L,L-DAP) to meso-diaminopimelate (meso-DAP), a precursor of L-lysine and an essential component of the bacterial peptidoglycan.</text>
</comment>
<feature type="site" description="Could be important to modulate the pK values of the two catalytic cysteine residues" evidence="8">
    <location>
        <position position="216"/>
    </location>
</feature>
<evidence type="ECO:0000256" key="8">
    <source>
        <dbReference type="HAMAP-Rule" id="MF_00197"/>
    </source>
</evidence>
<gene>
    <name evidence="8" type="primary">dapF</name>
    <name evidence="10" type="ORF">BECKLFY1418B_GA0070995_100712</name>
</gene>
<organism evidence="10">
    <name type="scientific">Candidatus Kentrum sp. LFY</name>
    <dbReference type="NCBI Taxonomy" id="2126342"/>
    <lineage>
        <taxon>Bacteria</taxon>
        <taxon>Pseudomonadati</taxon>
        <taxon>Pseudomonadota</taxon>
        <taxon>Gammaproteobacteria</taxon>
        <taxon>Candidatus Kentrum</taxon>
    </lineage>
</organism>
<evidence type="ECO:0000256" key="4">
    <source>
        <dbReference type="ARBA" id="ARBA00022605"/>
    </source>
</evidence>
<dbReference type="AlphaFoldDB" id="A0A450U729"/>
<feature type="binding site" evidence="8">
    <location>
        <position position="198"/>
    </location>
    <ligand>
        <name>substrate</name>
    </ligand>
</feature>
<accession>A0A450U729</accession>
<feature type="binding site" evidence="8">
    <location>
        <position position="67"/>
    </location>
    <ligand>
        <name>substrate</name>
    </ligand>
</feature>
<dbReference type="PANTHER" id="PTHR31689">
    <property type="entry name" value="DIAMINOPIMELATE EPIMERASE, CHLOROPLASTIC"/>
    <property type="match status" value="1"/>
</dbReference>
<evidence type="ECO:0000256" key="7">
    <source>
        <dbReference type="ARBA" id="ARBA00051712"/>
    </source>
</evidence>
<dbReference type="GO" id="GO:0005829">
    <property type="term" value="C:cytosol"/>
    <property type="evidence" value="ECO:0007669"/>
    <property type="project" value="TreeGrafter"/>
</dbReference>
<feature type="site" description="Important for dimerization" evidence="8">
    <location>
        <position position="276"/>
    </location>
</feature>
<dbReference type="Pfam" id="PF01678">
    <property type="entry name" value="DAP_epimerase"/>
    <property type="match status" value="2"/>
</dbReference>
<evidence type="ECO:0000256" key="5">
    <source>
        <dbReference type="ARBA" id="ARBA00023154"/>
    </source>
</evidence>
<dbReference type="GO" id="GO:0009089">
    <property type="term" value="P:lysine biosynthetic process via diaminopimelate"/>
    <property type="evidence" value="ECO:0007669"/>
    <property type="project" value="UniProtKB-UniRule"/>
</dbReference>
<evidence type="ECO:0000256" key="3">
    <source>
        <dbReference type="ARBA" id="ARBA00013080"/>
    </source>
</evidence>
<feature type="binding site" evidence="8">
    <location>
        <position position="14"/>
    </location>
    <ligand>
        <name>substrate</name>
    </ligand>
</feature>
<dbReference type="SUPFAM" id="SSF54506">
    <property type="entry name" value="Diaminopimelate epimerase-like"/>
    <property type="match status" value="2"/>
</dbReference>
<comment type="similarity">
    <text evidence="2 8">Belongs to the diaminopimelate epimerase family.</text>
</comment>
<keyword evidence="8" id="KW-0963">Cytoplasm</keyword>
<dbReference type="PROSITE" id="PS01326">
    <property type="entry name" value="DAP_EPIMERASE"/>
    <property type="match status" value="1"/>
</dbReference>